<comment type="subunit">
    <text evidence="3">The glycine cleavage system is composed of four proteins: P, T, L and H.</text>
</comment>
<dbReference type="GO" id="GO:0019464">
    <property type="term" value="P:glycine decarboxylation via glycine cleavage system"/>
    <property type="evidence" value="ECO:0007669"/>
    <property type="project" value="UniProtKB-UniRule"/>
</dbReference>
<evidence type="ECO:0000256" key="2">
    <source>
        <dbReference type="ARBA" id="ARBA00022823"/>
    </source>
</evidence>
<dbReference type="HAMAP" id="MF_00272">
    <property type="entry name" value="GcvH"/>
    <property type="match status" value="1"/>
</dbReference>
<dbReference type="PROSITE" id="PS00189">
    <property type="entry name" value="LIPOYL"/>
    <property type="match status" value="1"/>
</dbReference>
<dbReference type="InterPro" id="IPR017453">
    <property type="entry name" value="GCV_H_sub"/>
</dbReference>
<dbReference type="Pfam" id="PF01597">
    <property type="entry name" value="GCV_H"/>
    <property type="match status" value="1"/>
</dbReference>
<dbReference type="CDD" id="cd06848">
    <property type="entry name" value="GCS_H"/>
    <property type="match status" value="1"/>
</dbReference>
<dbReference type="PATRIC" id="fig|706587.4.peg.1677"/>
<dbReference type="InterPro" id="IPR033753">
    <property type="entry name" value="GCV_H/Fam206"/>
</dbReference>
<keyword evidence="7" id="KW-1185">Reference proteome</keyword>
<dbReference type="Proteomes" id="UP000006055">
    <property type="component" value="Chromosome"/>
</dbReference>
<dbReference type="PROSITE" id="PS50968">
    <property type="entry name" value="BIOTINYL_LIPOYL"/>
    <property type="match status" value="1"/>
</dbReference>
<feature type="modified residue" description="N6-lipoyllysine" evidence="3 4">
    <location>
        <position position="69"/>
    </location>
</feature>
<dbReference type="InterPro" id="IPR000089">
    <property type="entry name" value="Biotin_lipoyl"/>
</dbReference>
<proteinExistence type="inferred from homology"/>
<dbReference type="GO" id="GO:0009249">
    <property type="term" value="P:protein lipoylation"/>
    <property type="evidence" value="ECO:0007669"/>
    <property type="project" value="TreeGrafter"/>
</dbReference>
<evidence type="ECO:0000256" key="4">
    <source>
        <dbReference type="PIRSR" id="PIRSR617453-50"/>
    </source>
</evidence>
<dbReference type="InterPro" id="IPR003016">
    <property type="entry name" value="2-oxoA_DH_lipoyl-BS"/>
</dbReference>
<dbReference type="GO" id="GO:0005829">
    <property type="term" value="C:cytosol"/>
    <property type="evidence" value="ECO:0007669"/>
    <property type="project" value="TreeGrafter"/>
</dbReference>
<evidence type="ECO:0000256" key="1">
    <source>
        <dbReference type="ARBA" id="ARBA00009249"/>
    </source>
</evidence>
<dbReference type="EMBL" id="CP003360">
    <property type="protein sequence ID" value="AFM24174.1"/>
    <property type="molecule type" value="Genomic_DNA"/>
</dbReference>
<name>I4C3N3_DESTA</name>
<dbReference type="HOGENOM" id="CLU_097408_2_0_7"/>
<comment type="function">
    <text evidence="3">The glycine cleavage system catalyzes the degradation of glycine. The H protein shuttles the methylamine group of glycine from the P protein to the T protein.</text>
</comment>
<reference evidence="7" key="1">
    <citation type="submission" date="2012-06" db="EMBL/GenBank/DDBJ databases">
        <title>Complete sequence of chromosome of Desulfomonile tiedjei DSM 6799.</title>
        <authorList>
            <person name="Lucas S."/>
            <person name="Copeland A."/>
            <person name="Lapidus A."/>
            <person name="Glavina del Rio T."/>
            <person name="Dalin E."/>
            <person name="Tice H."/>
            <person name="Bruce D."/>
            <person name="Goodwin L."/>
            <person name="Pitluck S."/>
            <person name="Peters L."/>
            <person name="Ovchinnikova G."/>
            <person name="Zeytun A."/>
            <person name="Lu M."/>
            <person name="Kyrpides N."/>
            <person name="Mavromatis K."/>
            <person name="Ivanova N."/>
            <person name="Brettin T."/>
            <person name="Detter J.C."/>
            <person name="Han C."/>
            <person name="Larimer F."/>
            <person name="Land M."/>
            <person name="Hauser L."/>
            <person name="Markowitz V."/>
            <person name="Cheng J.-F."/>
            <person name="Hugenholtz P."/>
            <person name="Woyke T."/>
            <person name="Wu D."/>
            <person name="Spring S."/>
            <person name="Schroeder M."/>
            <person name="Brambilla E."/>
            <person name="Klenk H.-P."/>
            <person name="Eisen J.A."/>
        </authorList>
    </citation>
    <scope>NUCLEOTIDE SEQUENCE [LARGE SCALE GENOMIC DNA]</scope>
    <source>
        <strain evidence="7">ATCC 49306 / DSM 6799 / DCB-1</strain>
    </source>
</reference>
<evidence type="ECO:0000259" key="5">
    <source>
        <dbReference type="PROSITE" id="PS50968"/>
    </source>
</evidence>
<dbReference type="NCBIfam" id="NF002270">
    <property type="entry name" value="PRK01202.1"/>
    <property type="match status" value="1"/>
</dbReference>
<dbReference type="PANTHER" id="PTHR11715">
    <property type="entry name" value="GLYCINE CLEAVAGE SYSTEM H PROTEIN"/>
    <property type="match status" value="1"/>
</dbReference>
<dbReference type="PANTHER" id="PTHR11715:SF3">
    <property type="entry name" value="GLYCINE CLEAVAGE SYSTEM H PROTEIN-RELATED"/>
    <property type="match status" value="1"/>
</dbReference>
<dbReference type="STRING" id="706587.Desti_1462"/>
<gene>
    <name evidence="3" type="primary">gcvH</name>
    <name evidence="6" type="ordered locus">Desti_1462</name>
</gene>
<protein>
    <recommendedName>
        <fullName evidence="3">Glycine cleavage system H protein</fullName>
    </recommendedName>
</protein>
<comment type="cofactor">
    <cofactor evidence="3">
        <name>(R)-lipoate</name>
        <dbReference type="ChEBI" id="CHEBI:83088"/>
    </cofactor>
    <text evidence="3">Binds 1 lipoyl cofactor covalently.</text>
</comment>
<feature type="domain" description="Lipoyl-binding" evidence="5">
    <location>
        <begin position="28"/>
        <end position="110"/>
    </location>
</feature>
<dbReference type="InterPro" id="IPR011053">
    <property type="entry name" value="Single_hybrid_motif"/>
</dbReference>
<accession>I4C3N3</accession>
<sequence length="134" mass="14642">MKALEEVNLPDNLRYAETHEWVRLDGDIAFVGVSDYAQDSMGDITFVEFPQVGDTLQKGEQFGSLESTKAVSELFMPVSGEILAINESLAESPGLVNSDPYGEGWIVQVKPSHIEDMESLAGADAYREMLGGLE</sequence>
<dbReference type="SUPFAM" id="SSF51230">
    <property type="entry name" value="Single hybrid motif"/>
    <property type="match status" value="1"/>
</dbReference>
<keyword evidence="2 3" id="KW-0450">Lipoyl</keyword>
<dbReference type="eggNOG" id="COG0509">
    <property type="taxonomic scope" value="Bacteria"/>
</dbReference>
<dbReference type="GO" id="GO:0005960">
    <property type="term" value="C:glycine cleavage complex"/>
    <property type="evidence" value="ECO:0007669"/>
    <property type="project" value="InterPro"/>
</dbReference>
<dbReference type="AlphaFoldDB" id="I4C3N3"/>
<comment type="similarity">
    <text evidence="1 3">Belongs to the GcvH family.</text>
</comment>
<dbReference type="Gene3D" id="2.40.50.100">
    <property type="match status" value="1"/>
</dbReference>
<dbReference type="InterPro" id="IPR002930">
    <property type="entry name" value="GCV_H"/>
</dbReference>
<organism evidence="6 7">
    <name type="scientific">Desulfomonile tiedjei (strain ATCC 49306 / DSM 6799 / DCB-1)</name>
    <dbReference type="NCBI Taxonomy" id="706587"/>
    <lineage>
        <taxon>Bacteria</taxon>
        <taxon>Pseudomonadati</taxon>
        <taxon>Thermodesulfobacteriota</taxon>
        <taxon>Desulfomonilia</taxon>
        <taxon>Desulfomonilales</taxon>
        <taxon>Desulfomonilaceae</taxon>
        <taxon>Desulfomonile</taxon>
    </lineage>
</organism>
<evidence type="ECO:0000313" key="7">
    <source>
        <dbReference type="Proteomes" id="UP000006055"/>
    </source>
</evidence>
<dbReference type="KEGG" id="dti:Desti_1462"/>
<evidence type="ECO:0000313" key="6">
    <source>
        <dbReference type="EMBL" id="AFM24174.1"/>
    </source>
</evidence>
<evidence type="ECO:0000256" key="3">
    <source>
        <dbReference type="HAMAP-Rule" id="MF_00272"/>
    </source>
</evidence>
<dbReference type="NCBIfam" id="TIGR00527">
    <property type="entry name" value="gcvH"/>
    <property type="match status" value="1"/>
</dbReference>